<evidence type="ECO:0000256" key="1">
    <source>
        <dbReference type="SAM" id="Phobius"/>
    </source>
</evidence>
<gene>
    <name evidence="2" type="ORF">M8014_07935</name>
</gene>
<protein>
    <submittedName>
        <fullName evidence="2">Uncharacterized protein</fullName>
    </submittedName>
</protein>
<keyword evidence="1" id="KW-0472">Membrane</keyword>
<organism evidence="2 3">
    <name type="scientific">Silvania hatchlandensis</name>
    <dbReference type="NCBI Taxonomy" id="2926469"/>
    <lineage>
        <taxon>Bacteria</taxon>
        <taxon>Pseudomonadati</taxon>
        <taxon>Pseudomonadota</taxon>
        <taxon>Gammaproteobacteria</taxon>
        <taxon>Enterobacterales</taxon>
        <taxon>Enterobacteriaceae</taxon>
        <taxon>Silvania</taxon>
    </lineage>
</organism>
<dbReference type="Proteomes" id="UP001063816">
    <property type="component" value="Unassembled WGS sequence"/>
</dbReference>
<reference evidence="2" key="1">
    <citation type="submission" date="2022-05" db="EMBL/GenBank/DDBJ databases">
        <title>Description of a novel species of Leclercia; Leclercia tamurae and the Proposal for a Novel Genus Silvania gen. nov. Containing Two Novel Species Silvania hatchlandensis sp. nov. and Silvania confinis sp. nov. Isolated from the Rhizosphere of Oak.</title>
        <authorList>
            <person name="Maddock D.W."/>
            <person name="Brady C.L."/>
            <person name="Denman S."/>
            <person name="Arnold D."/>
        </authorList>
    </citation>
    <scope>NUCLEOTIDE SEQUENCE</scope>
    <source>
        <strain evidence="2">H19S6</strain>
    </source>
</reference>
<dbReference type="RefSeq" id="WP_271281980.1">
    <property type="nucleotide sequence ID" value="NZ_JAMGZK010000044.1"/>
</dbReference>
<keyword evidence="1" id="KW-0812">Transmembrane</keyword>
<accession>A0A9J6Q3S8</accession>
<dbReference type="EMBL" id="JAMGZK010000044">
    <property type="protein sequence ID" value="MCU6664270.1"/>
    <property type="molecule type" value="Genomic_DNA"/>
</dbReference>
<sequence length="91" mass="10279">MNSYIVFIKDNESKVVVEGLVTRDLVKELKGEGFTQYPYAIEASDEAEARRKLNTQGKEHLNALSEYSGNVFFYCAILVVSLLVAAVFTYY</sequence>
<proteinExistence type="predicted"/>
<evidence type="ECO:0000313" key="2">
    <source>
        <dbReference type="EMBL" id="MCU6664270.1"/>
    </source>
</evidence>
<evidence type="ECO:0000313" key="3">
    <source>
        <dbReference type="Proteomes" id="UP001063816"/>
    </source>
</evidence>
<feature type="transmembrane region" description="Helical" evidence="1">
    <location>
        <begin position="71"/>
        <end position="90"/>
    </location>
</feature>
<name>A0A9J6Q3S8_9ENTR</name>
<keyword evidence="1" id="KW-1133">Transmembrane helix</keyword>
<dbReference type="AlphaFoldDB" id="A0A9J6Q3S8"/>
<comment type="caution">
    <text evidence="2">The sequence shown here is derived from an EMBL/GenBank/DDBJ whole genome shotgun (WGS) entry which is preliminary data.</text>
</comment>
<keyword evidence="3" id="KW-1185">Reference proteome</keyword>